<name>A0A139JPZ8_9MOLU</name>
<evidence type="ECO:0000313" key="3">
    <source>
        <dbReference type="EMBL" id="KXT29067.1"/>
    </source>
</evidence>
<dbReference type="PATRIC" id="fig|203274.3.peg.210"/>
<dbReference type="AlphaFoldDB" id="A0A139JPZ8"/>
<feature type="coiled-coil region" evidence="1">
    <location>
        <begin position="214"/>
        <end position="241"/>
    </location>
</feature>
<feature type="coiled-coil region" evidence="1">
    <location>
        <begin position="159"/>
        <end position="186"/>
    </location>
</feature>
<comment type="caution">
    <text evidence="2">The sequence shown here is derived from an EMBL/GenBank/DDBJ whole genome shotgun (WGS) entry which is preliminary data.</text>
</comment>
<organism evidence="2 4">
    <name type="scientific">Candidatus Phytoplasma oryzae</name>
    <dbReference type="NCBI Taxonomy" id="203274"/>
    <lineage>
        <taxon>Bacteria</taxon>
        <taxon>Bacillati</taxon>
        <taxon>Mycoplasmatota</taxon>
        <taxon>Mollicutes</taxon>
        <taxon>Acholeplasmatales</taxon>
        <taxon>Acholeplasmataceae</taxon>
        <taxon>Candidatus Phytoplasma</taxon>
        <taxon>16SrXI (Rice yellow dwarf group)</taxon>
    </lineage>
</organism>
<dbReference type="EMBL" id="LTBM01000024">
    <property type="protein sequence ID" value="KXT29029.1"/>
    <property type="molecule type" value="Genomic_DNA"/>
</dbReference>
<proteinExistence type="predicted"/>
<keyword evidence="1" id="KW-0175">Coiled coil</keyword>
<gene>
    <name evidence="3" type="ORF">AXA84_0414</name>
    <name evidence="2" type="ORF">AXA84_0460</name>
</gene>
<accession>A0A139JPZ8</accession>
<evidence type="ECO:0000256" key="1">
    <source>
        <dbReference type="SAM" id="Coils"/>
    </source>
</evidence>
<dbReference type="RefSeq" id="WP_066540692.1">
    <property type="nucleotide sequence ID" value="NZ_LTBM01000019.1"/>
</dbReference>
<evidence type="ECO:0000313" key="2">
    <source>
        <dbReference type="EMBL" id="KXT29029.1"/>
    </source>
</evidence>
<evidence type="ECO:0000313" key="4">
    <source>
        <dbReference type="Proteomes" id="UP000070069"/>
    </source>
</evidence>
<sequence length="275" mass="32671">MNKVIKKNIIFSLLMIIIILLVFNKNLFRLNKKSSKNFNINENTKGSLLSSLKKTKSISEEKEKYNQDLIIINNQQEWNQKQSFILGITDNKEGITNIEKILRSYYENINSYDSDIVKIFEDNNQICHEKISKNNENIKEIKNKISYLDKKITITGIEKKILNEQIQNQKQELSNKKQELLELKQFSFKMNILDGMKEELYRLGENKEKIITNLLKQTKTRRELIKEKKKLEKDNVINKKKQEKIQKFLQLIGLIKEKNIENFNNILLNTYQLNL</sequence>
<dbReference type="EMBL" id="LTBM01000019">
    <property type="protein sequence ID" value="KXT29067.1"/>
    <property type="molecule type" value="Genomic_DNA"/>
</dbReference>
<dbReference type="Proteomes" id="UP000070069">
    <property type="component" value="Unassembled WGS sequence"/>
</dbReference>
<protein>
    <submittedName>
        <fullName evidence="2">Uncharacterized protein</fullName>
    </submittedName>
</protein>
<reference evidence="2 4" key="1">
    <citation type="submission" date="2016-02" db="EMBL/GenBank/DDBJ databases">
        <title>A draft genome sequence of Candidatus Phytoplasma oryzae strain Mbita1, the causative agent of Napier Grass stunt disease in Kenya.</title>
        <authorList>
            <person name="Fischer A."/>
            <person name="Santa-Cruz I."/>
            <person name="Wambua L."/>
            <person name="Olds C."/>
            <person name="Midega C."/>
            <person name="Dickinson M."/>
            <person name="Kawicha P."/>
            <person name="Khan Z."/>
            <person name="Masiga D."/>
            <person name="Jores J."/>
            <person name="Bernd S."/>
        </authorList>
    </citation>
    <scope>NUCLEOTIDE SEQUENCE [LARGE SCALE GENOMIC DNA]</scope>
    <source>
        <strain evidence="2">Mbita1</strain>
    </source>
</reference>